<dbReference type="SMART" id="SM00050">
    <property type="entry name" value="DISIN"/>
    <property type="match status" value="1"/>
</dbReference>
<comment type="caution">
    <text evidence="5">The sequence shown here is derived from an EMBL/GenBank/DDBJ whole genome shotgun (WGS) entry which is preliminary data.</text>
</comment>
<dbReference type="Gene3D" id="4.10.70.10">
    <property type="entry name" value="Disintegrin domain"/>
    <property type="match status" value="1"/>
</dbReference>
<dbReference type="GO" id="GO:0007339">
    <property type="term" value="P:binding of sperm to zona pellucida"/>
    <property type="evidence" value="ECO:0007669"/>
    <property type="project" value="TreeGrafter"/>
</dbReference>
<feature type="non-terminal residue" evidence="5">
    <location>
        <position position="532"/>
    </location>
</feature>
<evidence type="ECO:0000259" key="4">
    <source>
        <dbReference type="PROSITE" id="PS50215"/>
    </source>
</evidence>
<dbReference type="InterPro" id="IPR036436">
    <property type="entry name" value="Disintegrin_dom_sf"/>
</dbReference>
<dbReference type="GO" id="GO:0005886">
    <property type="term" value="C:plasma membrane"/>
    <property type="evidence" value="ECO:0007669"/>
    <property type="project" value="TreeGrafter"/>
</dbReference>
<dbReference type="SUPFAM" id="SSF55486">
    <property type="entry name" value="Metalloproteases ('zincins'), catalytic domain"/>
    <property type="match status" value="1"/>
</dbReference>
<dbReference type="PROSITE" id="PS50214">
    <property type="entry name" value="DISINTEGRIN_2"/>
    <property type="match status" value="1"/>
</dbReference>
<protein>
    <submittedName>
        <fullName evidence="5">ADA32 protein</fullName>
    </submittedName>
</protein>
<dbReference type="GO" id="GO:0007155">
    <property type="term" value="P:cell adhesion"/>
    <property type="evidence" value="ECO:0007669"/>
    <property type="project" value="TreeGrafter"/>
</dbReference>
<dbReference type="Pfam" id="PF08516">
    <property type="entry name" value="ADAM_CR"/>
    <property type="match status" value="1"/>
</dbReference>
<sequence>VSYTLDIEGRPYTIHLQQQHAFLSDDFQIYTSSEQGSLPPDPALIKGSCHYWGYIDGFPSSAVTLSTCSGLRGLLQFENISYGIKPLDHSPTFQHLVYRVSEANSSSEVTKNARIFIGTCFPFQPLSASAQSPKYLTVHVVLDKALYKYMSLDSNAATQMIIQAFNLVNSVFNPLNVTIVLSSLELWAEDKILTAADTDDLLKQFLQWKQLSLVQQPHDITCLLGYRDEGASVGATALGKACQRDAGVAVALYHGNVTLESFSVLLAQVLGRSLGMSPDGSRACSCSGRVCLMSPEALHSSGAKTFSNCSVRDFEAFLKQGRGTCLFKRPRLTRRSPRGSAVCGNGVVERGEQCDCGTAEECLKDRCCTKTCRFKPGVKCSSGLCCRGCHFKRKFALCRPAADTQCDLPEFCSGSSASCPPDMYVHDGHDCEHGTGYCYQGHCQSLDLQCQRLYGKDSKNAPVACYEEINSQRDRFGHCGFKTRLGYQPCDWRNLRCGKLICTYPSSHPFQSAAAAVIYARVKDHVCVSMNY</sequence>
<feature type="non-terminal residue" evidence="5">
    <location>
        <position position="1"/>
    </location>
</feature>
<dbReference type="InterPro" id="IPR024079">
    <property type="entry name" value="MetalloPept_cat_dom_sf"/>
</dbReference>
<dbReference type="Pfam" id="PF00200">
    <property type="entry name" value="Disintegrin"/>
    <property type="match status" value="1"/>
</dbReference>
<dbReference type="Proteomes" id="UP000633448">
    <property type="component" value="Unassembled WGS sequence"/>
</dbReference>
<name>A0A851F1H5_PITSO</name>
<dbReference type="SMART" id="SM00608">
    <property type="entry name" value="ACR"/>
    <property type="match status" value="1"/>
</dbReference>
<dbReference type="Pfam" id="PF01562">
    <property type="entry name" value="Pep_M12B_propep"/>
    <property type="match status" value="1"/>
</dbReference>
<dbReference type="InterPro" id="IPR001590">
    <property type="entry name" value="Peptidase_M12B"/>
</dbReference>
<dbReference type="CDD" id="cd04269">
    <property type="entry name" value="ZnMc_adamalysin_II_like"/>
    <property type="match status" value="1"/>
</dbReference>
<dbReference type="EMBL" id="WEKX01004444">
    <property type="protein sequence ID" value="NWI86478.1"/>
    <property type="molecule type" value="Genomic_DNA"/>
</dbReference>
<dbReference type="GO" id="GO:0004222">
    <property type="term" value="F:metalloendopeptidase activity"/>
    <property type="evidence" value="ECO:0007669"/>
    <property type="project" value="InterPro"/>
</dbReference>
<organism evidence="5 6">
    <name type="scientific">Pitta sordida</name>
    <name type="common">Hooded pitta</name>
    <dbReference type="NCBI Taxonomy" id="9163"/>
    <lineage>
        <taxon>Eukaryota</taxon>
        <taxon>Metazoa</taxon>
        <taxon>Chordata</taxon>
        <taxon>Craniata</taxon>
        <taxon>Vertebrata</taxon>
        <taxon>Euteleostomi</taxon>
        <taxon>Archelosauria</taxon>
        <taxon>Archosauria</taxon>
        <taxon>Dinosauria</taxon>
        <taxon>Saurischia</taxon>
        <taxon>Theropoda</taxon>
        <taxon>Coelurosauria</taxon>
        <taxon>Aves</taxon>
        <taxon>Neognathae</taxon>
        <taxon>Neoaves</taxon>
        <taxon>Telluraves</taxon>
        <taxon>Australaves</taxon>
        <taxon>Passeriformes</taxon>
        <taxon>Pittidae</taxon>
        <taxon>Pitta</taxon>
    </lineage>
</organism>
<gene>
    <name evidence="5" type="primary">Adam32</name>
    <name evidence="5" type="ORF">PITSOR_R00340</name>
</gene>
<dbReference type="FunFam" id="4.10.70.10:FF:000001">
    <property type="entry name" value="Disintegrin and metalloproteinase domain-containing protein 22"/>
    <property type="match status" value="1"/>
</dbReference>
<dbReference type="GO" id="GO:0008584">
    <property type="term" value="P:male gonad development"/>
    <property type="evidence" value="ECO:0007669"/>
    <property type="project" value="TreeGrafter"/>
</dbReference>
<dbReference type="GO" id="GO:0006508">
    <property type="term" value="P:proteolysis"/>
    <property type="evidence" value="ECO:0007669"/>
    <property type="project" value="InterPro"/>
</dbReference>
<dbReference type="InterPro" id="IPR002870">
    <property type="entry name" value="Peptidase_M12B_N"/>
</dbReference>
<evidence type="ECO:0000313" key="5">
    <source>
        <dbReference type="EMBL" id="NWI86478.1"/>
    </source>
</evidence>
<dbReference type="InterPro" id="IPR034027">
    <property type="entry name" value="Reprolysin_adamalysin"/>
</dbReference>
<dbReference type="InterPro" id="IPR001762">
    <property type="entry name" value="Disintegrin_dom"/>
</dbReference>
<evidence type="ECO:0000259" key="3">
    <source>
        <dbReference type="PROSITE" id="PS50214"/>
    </source>
</evidence>
<feature type="disulfide bond" evidence="2">
    <location>
        <begin position="286"/>
        <end position="291"/>
    </location>
</feature>
<feature type="domain" description="Peptidase M12B" evidence="4">
    <location>
        <begin position="134"/>
        <end position="330"/>
    </location>
</feature>
<dbReference type="AlphaFoldDB" id="A0A851F1H5"/>
<dbReference type="PANTHER" id="PTHR11905:SF158">
    <property type="entry name" value="DISINTEGRIN AND METALLOPROTEINASE DOMAIN-CONTAINING PROTEIN 18"/>
    <property type="match status" value="1"/>
</dbReference>
<feature type="domain" description="Disintegrin" evidence="3">
    <location>
        <begin position="340"/>
        <end position="427"/>
    </location>
</feature>
<comment type="caution">
    <text evidence="2">Lacks conserved residue(s) required for the propagation of feature annotation.</text>
</comment>
<proteinExistence type="predicted"/>
<reference evidence="5" key="1">
    <citation type="submission" date="2019-10" db="EMBL/GenBank/DDBJ databases">
        <title>Bird 10,000 Genomes (B10K) Project - Family phase.</title>
        <authorList>
            <person name="Zhang G."/>
        </authorList>
    </citation>
    <scope>NUCLEOTIDE SEQUENCE</scope>
    <source>
        <strain evidence="5">B10K-DU-002-53</strain>
        <tissue evidence="5">Muscle</tissue>
    </source>
</reference>
<dbReference type="SUPFAM" id="SSF57552">
    <property type="entry name" value="Blood coagulation inhibitor (disintegrin)"/>
    <property type="match status" value="1"/>
</dbReference>
<accession>A0A851F1H5</accession>
<keyword evidence="1 2" id="KW-1015">Disulfide bond</keyword>
<evidence type="ECO:0000256" key="2">
    <source>
        <dbReference type="PROSITE-ProRule" id="PRU00276"/>
    </source>
</evidence>
<keyword evidence="6" id="KW-1185">Reference proteome</keyword>
<evidence type="ECO:0000256" key="1">
    <source>
        <dbReference type="ARBA" id="ARBA00023157"/>
    </source>
</evidence>
<dbReference type="Pfam" id="PF01421">
    <property type="entry name" value="Reprolysin"/>
    <property type="match status" value="1"/>
</dbReference>
<evidence type="ECO:0000313" key="6">
    <source>
        <dbReference type="Proteomes" id="UP000633448"/>
    </source>
</evidence>
<dbReference type="Gene3D" id="3.40.390.10">
    <property type="entry name" value="Collagenase (Catalytic Domain)"/>
    <property type="match status" value="1"/>
</dbReference>
<dbReference type="PROSITE" id="PS50215">
    <property type="entry name" value="ADAM_MEPRO"/>
    <property type="match status" value="1"/>
</dbReference>
<dbReference type="InterPro" id="IPR006586">
    <property type="entry name" value="ADAM_Cys-rich"/>
</dbReference>
<dbReference type="PANTHER" id="PTHR11905">
    <property type="entry name" value="ADAM A DISINTEGRIN AND METALLOPROTEASE DOMAIN"/>
    <property type="match status" value="1"/>
</dbReference>
<dbReference type="OrthoDB" id="5951731at2759"/>